<evidence type="ECO:0000256" key="3">
    <source>
        <dbReference type="ARBA" id="ARBA00022475"/>
    </source>
</evidence>
<keyword evidence="6 7" id="KW-0472">Membrane</keyword>
<evidence type="ECO:0000256" key="6">
    <source>
        <dbReference type="ARBA" id="ARBA00023136"/>
    </source>
</evidence>
<name>A0AB36TJ66_ACETH</name>
<dbReference type="GeneID" id="35806201"/>
<feature type="transmembrane region" description="Helical" evidence="7">
    <location>
        <begin position="45"/>
        <end position="66"/>
    </location>
</feature>
<evidence type="ECO:0000256" key="7">
    <source>
        <dbReference type="SAM" id="Phobius"/>
    </source>
</evidence>
<evidence type="ECO:0000256" key="2">
    <source>
        <dbReference type="ARBA" id="ARBA00009298"/>
    </source>
</evidence>
<dbReference type="GO" id="GO:0005886">
    <property type="term" value="C:plasma membrane"/>
    <property type="evidence" value="ECO:0007669"/>
    <property type="project" value="UniProtKB-SubCell"/>
</dbReference>
<organism evidence="9 10">
    <name type="scientific">Acetivibrio thermocellus AD2</name>
    <dbReference type="NCBI Taxonomy" id="1138384"/>
    <lineage>
        <taxon>Bacteria</taxon>
        <taxon>Bacillati</taxon>
        <taxon>Bacillota</taxon>
        <taxon>Clostridia</taxon>
        <taxon>Eubacteriales</taxon>
        <taxon>Oscillospiraceae</taxon>
        <taxon>Acetivibrio</taxon>
    </lineage>
</organism>
<sequence length="232" mass="25495">MINMIRTFFENGGFYLIVIMRLLLACILGGLIGYERESTNRPAGFRTHILVCVGSALVMITSQYIFESYKGITNLDPARLGAQVISGIGFLGAGTIIREGANVRGLTTAASLWAVSCVGIAAGIGFYEGAVISTIVIYITLILLKRTEKHIARKNNLSIFYIQTEDLPGQIGTIGCIFGKHNITIRNIEFINEKKDEEVLIKFAVKMPSDMSKEKIMDELQRVNGVKKVTGQ</sequence>
<dbReference type="PANTHER" id="PTHR33778">
    <property type="entry name" value="PROTEIN MGTC"/>
    <property type="match status" value="1"/>
</dbReference>
<evidence type="ECO:0000259" key="8">
    <source>
        <dbReference type="PROSITE" id="PS51671"/>
    </source>
</evidence>
<dbReference type="PANTHER" id="PTHR33778:SF1">
    <property type="entry name" value="MAGNESIUM TRANSPORTER YHID-RELATED"/>
    <property type="match status" value="1"/>
</dbReference>
<dbReference type="InterPro" id="IPR002912">
    <property type="entry name" value="ACT_dom"/>
</dbReference>
<protein>
    <submittedName>
        <fullName evidence="9">Mg2+ transporter-C (MgtC) family protein</fullName>
    </submittedName>
</protein>
<feature type="domain" description="ACT" evidence="8">
    <location>
        <begin position="159"/>
        <end position="232"/>
    </location>
</feature>
<dbReference type="AlphaFoldDB" id="A0AB36TJ66"/>
<dbReference type="InterPro" id="IPR045865">
    <property type="entry name" value="ACT-like_dom_sf"/>
</dbReference>
<dbReference type="RefSeq" id="WP_003513884.1">
    <property type="nucleotide sequence ID" value="NZ_CP013828.1"/>
</dbReference>
<evidence type="ECO:0000256" key="1">
    <source>
        <dbReference type="ARBA" id="ARBA00004651"/>
    </source>
</evidence>
<dbReference type="Pfam" id="PF13291">
    <property type="entry name" value="ACT_4"/>
    <property type="match status" value="1"/>
</dbReference>
<keyword evidence="5 7" id="KW-1133">Transmembrane helix</keyword>
<feature type="transmembrane region" description="Helical" evidence="7">
    <location>
        <begin position="78"/>
        <end position="97"/>
    </location>
</feature>
<dbReference type="PROSITE" id="PS51671">
    <property type="entry name" value="ACT"/>
    <property type="match status" value="1"/>
</dbReference>
<dbReference type="Pfam" id="PF02308">
    <property type="entry name" value="MgtC"/>
    <property type="match status" value="1"/>
</dbReference>
<evidence type="ECO:0000313" key="10">
    <source>
        <dbReference type="Proteomes" id="UP000223596"/>
    </source>
</evidence>
<dbReference type="Gene3D" id="3.30.70.260">
    <property type="match status" value="1"/>
</dbReference>
<dbReference type="PRINTS" id="PR01837">
    <property type="entry name" value="MGTCSAPBPROT"/>
</dbReference>
<comment type="similarity">
    <text evidence="2">Belongs to the MgtC/SapB family.</text>
</comment>
<reference evidence="9 10" key="1">
    <citation type="submission" date="2017-09" db="EMBL/GenBank/DDBJ databases">
        <title>Evaluation of Pacific Biosciences Sequencing Technology to Finishing C. thermocellum Genome Sequences.</title>
        <authorList>
            <person name="Brown S."/>
        </authorList>
    </citation>
    <scope>NUCLEOTIDE SEQUENCE [LARGE SCALE GENOMIC DNA]</scope>
    <source>
        <strain evidence="9 10">AD2</strain>
    </source>
</reference>
<dbReference type="EMBL" id="PDBW01000001">
    <property type="protein sequence ID" value="PFH03868.1"/>
    <property type="molecule type" value="Genomic_DNA"/>
</dbReference>
<gene>
    <name evidence="9" type="ORF">M972_112687</name>
</gene>
<keyword evidence="3" id="KW-1003">Cell membrane</keyword>
<proteinExistence type="inferred from homology"/>
<evidence type="ECO:0000313" key="9">
    <source>
        <dbReference type="EMBL" id="PFH03868.1"/>
    </source>
</evidence>
<keyword evidence="4 7" id="KW-0812">Transmembrane</keyword>
<dbReference type="Proteomes" id="UP000223596">
    <property type="component" value="Unassembled WGS sequence"/>
</dbReference>
<dbReference type="InterPro" id="IPR003416">
    <property type="entry name" value="MgtC/SapB/SrpB/YhiD_fam"/>
</dbReference>
<dbReference type="SUPFAM" id="SSF55021">
    <property type="entry name" value="ACT-like"/>
    <property type="match status" value="1"/>
</dbReference>
<comment type="caution">
    <text evidence="9">The sequence shown here is derived from an EMBL/GenBank/DDBJ whole genome shotgun (WGS) entry which is preliminary data.</text>
</comment>
<comment type="subcellular location">
    <subcellularLocation>
        <location evidence="1">Cell membrane</location>
        <topology evidence="1">Multi-pass membrane protein</topology>
    </subcellularLocation>
</comment>
<evidence type="ECO:0000256" key="4">
    <source>
        <dbReference type="ARBA" id="ARBA00022692"/>
    </source>
</evidence>
<feature type="transmembrane region" description="Helical" evidence="7">
    <location>
        <begin position="112"/>
        <end position="144"/>
    </location>
</feature>
<dbReference type="InterPro" id="IPR049177">
    <property type="entry name" value="MgtC_SapB_SrpB_YhiD_N"/>
</dbReference>
<evidence type="ECO:0000256" key="5">
    <source>
        <dbReference type="ARBA" id="ARBA00022989"/>
    </source>
</evidence>
<accession>A0AB36TJ66</accession>
<feature type="transmembrane region" description="Helical" evidence="7">
    <location>
        <begin position="12"/>
        <end position="33"/>
    </location>
</feature>